<reference evidence="3" key="1">
    <citation type="submission" date="2015-03" db="EMBL/GenBank/DDBJ databases">
        <authorList>
            <person name="Nijsse Bart"/>
        </authorList>
    </citation>
    <scope>NUCLEOTIDE SEQUENCE [LARGE SCALE GENOMIC DNA]</scope>
</reference>
<accession>A0A0U1L4B9</accession>
<keyword evidence="1" id="KW-0472">Membrane</keyword>
<dbReference type="Proteomes" id="UP000049855">
    <property type="component" value="Unassembled WGS sequence"/>
</dbReference>
<evidence type="ECO:0000313" key="3">
    <source>
        <dbReference type="Proteomes" id="UP000049855"/>
    </source>
</evidence>
<keyword evidence="1" id="KW-1133">Transmembrane helix</keyword>
<evidence type="ECO:0000313" key="2">
    <source>
        <dbReference type="EMBL" id="CQR74551.1"/>
    </source>
</evidence>
<name>A0A0U1L4B9_9FIRM</name>
<dbReference type="EMBL" id="CTRP01000014">
    <property type="protein sequence ID" value="CQR74551.1"/>
    <property type="molecule type" value="Genomic_DNA"/>
</dbReference>
<keyword evidence="3" id="KW-1185">Reference proteome</keyword>
<evidence type="ECO:0000256" key="1">
    <source>
        <dbReference type="SAM" id="Phobius"/>
    </source>
</evidence>
<sequence length="207" mass="23791">MYLCKYALIIIVILSYFIGSHLPLSWGWENSPLEWSQVVILSIGALLTAKWQQEAKTAGQYHHARFFTWAIPLWLLMVGRELSWGRVFYPVGIDPVTGPFFIHVSQLPYGSIVYPVIAVVILSWLFAVIKYKLLAVPYKLYQEGRFPTGEFLLVIFSFTVAHIAEKQLHFEIMEEIVEDVAYLSLIITAYRVKVALKQPTNRIKDTP</sequence>
<organism evidence="2 3">
    <name type="scientific">Sporomusa ovata</name>
    <dbReference type="NCBI Taxonomy" id="2378"/>
    <lineage>
        <taxon>Bacteria</taxon>
        <taxon>Bacillati</taxon>
        <taxon>Bacillota</taxon>
        <taxon>Negativicutes</taxon>
        <taxon>Selenomonadales</taxon>
        <taxon>Sporomusaceae</taxon>
        <taxon>Sporomusa</taxon>
    </lineage>
</organism>
<keyword evidence="1" id="KW-0812">Transmembrane</keyword>
<proteinExistence type="predicted"/>
<gene>
    <name evidence="2" type="ORF">SpAn4DRAFT_1013</name>
</gene>
<dbReference type="RefSeq" id="WP_021170535.1">
    <property type="nucleotide sequence ID" value="NZ_CTRP01000014.1"/>
</dbReference>
<feature type="transmembrane region" description="Helical" evidence="1">
    <location>
        <begin position="7"/>
        <end position="26"/>
    </location>
</feature>
<protein>
    <submittedName>
        <fullName evidence="2">Uncharacterized protein</fullName>
    </submittedName>
</protein>
<feature type="transmembrane region" description="Helical" evidence="1">
    <location>
        <begin position="109"/>
        <end position="129"/>
    </location>
</feature>
<dbReference type="AlphaFoldDB" id="A0A0U1L4B9"/>